<dbReference type="Proteomes" id="UP000261540">
    <property type="component" value="Unplaced"/>
</dbReference>
<protein>
    <submittedName>
        <fullName evidence="2">Transmembrane protein 52</fullName>
    </submittedName>
</protein>
<dbReference type="Ensembl" id="ENSPKIT00000013142.1">
    <property type="protein sequence ID" value="ENSPKIP00000032283.1"/>
    <property type="gene ID" value="ENSPKIG00000012440.1"/>
</dbReference>
<feature type="transmembrane region" description="Helical" evidence="1">
    <location>
        <begin position="60"/>
        <end position="85"/>
    </location>
</feature>
<dbReference type="Pfam" id="PF14979">
    <property type="entry name" value="TMEM52"/>
    <property type="match status" value="1"/>
</dbReference>
<keyword evidence="1" id="KW-1133">Transmembrane helix</keyword>
<dbReference type="InterPro" id="IPR038942">
    <property type="entry name" value="TMEM52"/>
</dbReference>
<dbReference type="GeneTree" id="ENSGT00730000111432"/>
<proteinExistence type="predicted"/>
<keyword evidence="1" id="KW-0812">Transmembrane</keyword>
<keyword evidence="1" id="KW-0472">Membrane</keyword>
<reference evidence="2" key="1">
    <citation type="submission" date="2025-08" db="UniProtKB">
        <authorList>
            <consortium name="Ensembl"/>
        </authorList>
    </citation>
    <scope>IDENTIFICATION</scope>
</reference>
<keyword evidence="3" id="KW-1185">Reference proteome</keyword>
<dbReference type="PANTHER" id="PTHR33955:SF2">
    <property type="entry name" value="TRANSMEMBRANE PROTEIN 52"/>
    <property type="match status" value="1"/>
</dbReference>
<organism evidence="2 3">
    <name type="scientific">Paramormyrops kingsleyae</name>
    <dbReference type="NCBI Taxonomy" id="1676925"/>
    <lineage>
        <taxon>Eukaryota</taxon>
        <taxon>Metazoa</taxon>
        <taxon>Chordata</taxon>
        <taxon>Craniata</taxon>
        <taxon>Vertebrata</taxon>
        <taxon>Euteleostomi</taxon>
        <taxon>Actinopterygii</taxon>
        <taxon>Neopterygii</taxon>
        <taxon>Teleostei</taxon>
        <taxon>Osteoglossocephala</taxon>
        <taxon>Osteoglossomorpha</taxon>
        <taxon>Osteoglossiformes</taxon>
        <taxon>Mormyridae</taxon>
        <taxon>Paramormyrops</taxon>
    </lineage>
</organism>
<accession>A0A3B3SPK6</accession>
<evidence type="ECO:0000313" key="2">
    <source>
        <dbReference type="Ensembl" id="ENSPKIP00000032283.1"/>
    </source>
</evidence>
<evidence type="ECO:0000313" key="3">
    <source>
        <dbReference type="Proteomes" id="UP000261540"/>
    </source>
</evidence>
<reference evidence="2" key="2">
    <citation type="submission" date="2025-09" db="UniProtKB">
        <authorList>
            <consortium name="Ensembl"/>
        </authorList>
    </citation>
    <scope>IDENTIFICATION</scope>
</reference>
<name>A0A3B3SPK6_9TELE</name>
<sequence length="178" mass="19568">MLWDHSTRDSGKFNLRLSGEAQAGRRPRIAHRNKQGSSDVIKETRRECSDLPTADSAQGLIFFFFRFILIIMGTLLMCGIIAGCVKMCCRSSKPPVPTCPGQRFEVAVIDVENRSALSSISTMSCKSPLSPPPYSLYAMESPPQYDEALKMPADKTVSCLGRPLPAALCFLREVPAPL</sequence>
<dbReference type="AlphaFoldDB" id="A0A3B3SPK6"/>
<evidence type="ECO:0000256" key="1">
    <source>
        <dbReference type="SAM" id="Phobius"/>
    </source>
</evidence>
<dbReference type="PANTHER" id="PTHR33955">
    <property type="entry name" value="TRANSMEMBRANE PROTEIN 52"/>
    <property type="match status" value="1"/>
</dbReference>